<sequence length="139" mass="13304">MALPPNHDPLSPNRTTTDPASPDPVVTPGSTYNQTNVSPGRSGSGNGILIGAVVVVLAIVAYFVFVPNNTPGTDAEPTAATTSVTPAPIADEPAAPAAAPADAPAPVDSAAPAAAPAPAGGETPPGTVPATGTAPAANQ</sequence>
<evidence type="ECO:0008006" key="5">
    <source>
        <dbReference type="Google" id="ProtNLM"/>
    </source>
</evidence>
<accession>A0A8J7UIG5</accession>
<reference evidence="3" key="1">
    <citation type="submission" date="2021-03" db="EMBL/GenBank/DDBJ databases">
        <title>Genome sequencing and assembly of Tianweitania sediminis.</title>
        <authorList>
            <person name="Chhetri G."/>
        </authorList>
    </citation>
    <scope>NUCLEOTIDE SEQUENCE</scope>
    <source>
        <strain evidence="3">Z8</strain>
    </source>
</reference>
<name>A0A8J7UIG5_9HYPH</name>
<keyword evidence="2" id="KW-0472">Membrane</keyword>
<feature type="region of interest" description="Disordered" evidence="1">
    <location>
        <begin position="1"/>
        <end position="45"/>
    </location>
</feature>
<keyword evidence="4" id="KW-1185">Reference proteome</keyword>
<keyword evidence="2" id="KW-0812">Transmembrane</keyword>
<dbReference type="Proteomes" id="UP000666240">
    <property type="component" value="Unassembled WGS sequence"/>
</dbReference>
<feature type="transmembrane region" description="Helical" evidence="2">
    <location>
        <begin position="47"/>
        <end position="65"/>
    </location>
</feature>
<organism evidence="3 4">
    <name type="scientific">Tianweitania sediminis</name>
    <dbReference type="NCBI Taxonomy" id="1502156"/>
    <lineage>
        <taxon>Bacteria</taxon>
        <taxon>Pseudomonadati</taxon>
        <taxon>Pseudomonadota</taxon>
        <taxon>Alphaproteobacteria</taxon>
        <taxon>Hyphomicrobiales</taxon>
        <taxon>Phyllobacteriaceae</taxon>
        <taxon>Tianweitania</taxon>
    </lineage>
</organism>
<dbReference type="RefSeq" id="WP_209333765.1">
    <property type="nucleotide sequence ID" value="NZ_JAGIYY010000001.1"/>
</dbReference>
<feature type="compositionally biased region" description="Polar residues" evidence="1">
    <location>
        <begin position="28"/>
        <end position="41"/>
    </location>
</feature>
<feature type="region of interest" description="Disordered" evidence="1">
    <location>
        <begin position="68"/>
        <end position="139"/>
    </location>
</feature>
<gene>
    <name evidence="3" type="ORF">J5Y06_03855</name>
</gene>
<protein>
    <recommendedName>
        <fullName evidence="5">Dynamin</fullName>
    </recommendedName>
</protein>
<proteinExistence type="predicted"/>
<keyword evidence="2" id="KW-1133">Transmembrane helix</keyword>
<comment type="caution">
    <text evidence="3">The sequence shown here is derived from an EMBL/GenBank/DDBJ whole genome shotgun (WGS) entry which is preliminary data.</text>
</comment>
<dbReference type="AlphaFoldDB" id="A0A8J7UIG5"/>
<evidence type="ECO:0000256" key="2">
    <source>
        <dbReference type="SAM" id="Phobius"/>
    </source>
</evidence>
<feature type="compositionally biased region" description="Low complexity" evidence="1">
    <location>
        <begin position="75"/>
        <end position="139"/>
    </location>
</feature>
<dbReference type="EMBL" id="JAGIYY010000001">
    <property type="protein sequence ID" value="MBP0437790.1"/>
    <property type="molecule type" value="Genomic_DNA"/>
</dbReference>
<evidence type="ECO:0000313" key="3">
    <source>
        <dbReference type="EMBL" id="MBP0437790.1"/>
    </source>
</evidence>
<evidence type="ECO:0000256" key="1">
    <source>
        <dbReference type="SAM" id="MobiDB-lite"/>
    </source>
</evidence>
<evidence type="ECO:0000313" key="4">
    <source>
        <dbReference type="Proteomes" id="UP000666240"/>
    </source>
</evidence>